<gene>
    <name evidence="2" type="ORF">SHERM_17295</name>
</gene>
<accession>A0A9N7N159</accession>
<proteinExistence type="predicted"/>
<keyword evidence="1" id="KW-0175">Coiled coil</keyword>
<comment type="caution">
    <text evidence="2">The sequence shown here is derived from an EMBL/GenBank/DDBJ whole genome shotgun (WGS) entry which is preliminary data.</text>
</comment>
<dbReference type="AlphaFoldDB" id="A0A9N7N159"/>
<keyword evidence="3" id="KW-1185">Reference proteome</keyword>
<evidence type="ECO:0000313" key="2">
    <source>
        <dbReference type="EMBL" id="CAA0817915.1"/>
    </source>
</evidence>
<dbReference type="PANTHER" id="PTHR35295">
    <property type="entry name" value="DNA LIGASE-LIKE PROTEIN"/>
    <property type="match status" value="1"/>
</dbReference>
<reference evidence="2" key="1">
    <citation type="submission" date="2019-12" db="EMBL/GenBank/DDBJ databases">
        <authorList>
            <person name="Scholes J."/>
        </authorList>
    </citation>
    <scope>NUCLEOTIDE SEQUENCE</scope>
</reference>
<name>A0A9N7N159_STRHE</name>
<feature type="coiled-coil region" evidence="1">
    <location>
        <begin position="5"/>
        <end position="54"/>
    </location>
</feature>
<protein>
    <submittedName>
        <fullName evidence="2">Uncharacterized protein</fullName>
    </submittedName>
</protein>
<dbReference type="PANTHER" id="PTHR35295:SF1">
    <property type="entry name" value="DNA LIGASE-LIKE PROTEIN"/>
    <property type="match status" value="1"/>
</dbReference>
<dbReference type="EMBL" id="CACSLK010016728">
    <property type="protein sequence ID" value="CAA0817915.1"/>
    <property type="molecule type" value="Genomic_DNA"/>
</dbReference>
<sequence length="81" mass="9462">MTDTVAKYEEEKEMLFARYEKLRKKEKSMLSEHEKATAEKIAQLEESLKKKKQDDKTFSILRKSLGSFLGNASDEDFPLDE</sequence>
<evidence type="ECO:0000256" key="1">
    <source>
        <dbReference type="SAM" id="Coils"/>
    </source>
</evidence>
<evidence type="ECO:0000313" key="3">
    <source>
        <dbReference type="Proteomes" id="UP001153555"/>
    </source>
</evidence>
<dbReference type="Proteomes" id="UP001153555">
    <property type="component" value="Unassembled WGS sequence"/>
</dbReference>
<organism evidence="2 3">
    <name type="scientific">Striga hermonthica</name>
    <name type="common">Purple witchweed</name>
    <name type="synonym">Buchnera hermonthica</name>
    <dbReference type="NCBI Taxonomy" id="68872"/>
    <lineage>
        <taxon>Eukaryota</taxon>
        <taxon>Viridiplantae</taxon>
        <taxon>Streptophyta</taxon>
        <taxon>Embryophyta</taxon>
        <taxon>Tracheophyta</taxon>
        <taxon>Spermatophyta</taxon>
        <taxon>Magnoliopsida</taxon>
        <taxon>eudicotyledons</taxon>
        <taxon>Gunneridae</taxon>
        <taxon>Pentapetalae</taxon>
        <taxon>asterids</taxon>
        <taxon>lamiids</taxon>
        <taxon>Lamiales</taxon>
        <taxon>Orobanchaceae</taxon>
        <taxon>Buchnereae</taxon>
        <taxon>Striga</taxon>
    </lineage>
</organism>
<dbReference type="OrthoDB" id="1897584at2759"/>